<protein>
    <submittedName>
        <fullName evidence="2">Uncharacterized protein</fullName>
    </submittedName>
</protein>
<dbReference type="AlphaFoldDB" id="A0A8C4TX86"/>
<reference evidence="2" key="2">
    <citation type="submission" date="2025-09" db="UniProtKB">
        <authorList>
            <consortium name="Ensembl"/>
        </authorList>
    </citation>
    <scope>IDENTIFICATION</scope>
</reference>
<proteinExistence type="predicted"/>
<accession>A0A8C4TX86</accession>
<organism evidence="2 3">
    <name type="scientific">Falco tinnunculus</name>
    <name type="common">Common kestrel</name>
    <dbReference type="NCBI Taxonomy" id="100819"/>
    <lineage>
        <taxon>Eukaryota</taxon>
        <taxon>Metazoa</taxon>
        <taxon>Chordata</taxon>
        <taxon>Craniata</taxon>
        <taxon>Vertebrata</taxon>
        <taxon>Euteleostomi</taxon>
        <taxon>Archelosauria</taxon>
        <taxon>Archosauria</taxon>
        <taxon>Dinosauria</taxon>
        <taxon>Saurischia</taxon>
        <taxon>Theropoda</taxon>
        <taxon>Coelurosauria</taxon>
        <taxon>Aves</taxon>
        <taxon>Neognathae</taxon>
        <taxon>Neoaves</taxon>
        <taxon>Telluraves</taxon>
        <taxon>Australaves</taxon>
        <taxon>Falconiformes</taxon>
        <taxon>Falconidae</taxon>
        <taxon>Falco</taxon>
    </lineage>
</organism>
<dbReference type="Proteomes" id="UP000694562">
    <property type="component" value="Unplaced"/>
</dbReference>
<name>A0A8C4TX86_FALTI</name>
<evidence type="ECO:0000256" key="1">
    <source>
        <dbReference type="SAM" id="MobiDB-lite"/>
    </source>
</evidence>
<evidence type="ECO:0000313" key="2">
    <source>
        <dbReference type="Ensembl" id="ENSFTIP00000004666.1"/>
    </source>
</evidence>
<reference evidence="2" key="1">
    <citation type="submission" date="2025-08" db="UniProtKB">
        <authorList>
            <consortium name="Ensembl"/>
        </authorList>
    </citation>
    <scope>IDENTIFICATION</scope>
</reference>
<keyword evidence="3" id="KW-1185">Reference proteome</keyword>
<feature type="region of interest" description="Disordered" evidence="1">
    <location>
        <begin position="46"/>
        <end position="68"/>
    </location>
</feature>
<evidence type="ECO:0000313" key="3">
    <source>
        <dbReference type="Proteomes" id="UP000694562"/>
    </source>
</evidence>
<sequence>MRYVYEIMSKQIGMLMPMQSRGFEYSCLRSLPPIQLYVTKSKIVPRNEESTSEKIPQTQKKAHIKSLY</sequence>
<dbReference type="Ensembl" id="ENSFTIT00000004890.1">
    <property type="protein sequence ID" value="ENSFTIP00000004666.1"/>
    <property type="gene ID" value="ENSFTIG00000003227.1"/>
</dbReference>